<keyword evidence="8 11" id="KW-0811">Translocation</keyword>
<dbReference type="InterPro" id="IPR004692">
    <property type="entry name" value="SecG"/>
</dbReference>
<keyword evidence="5 11" id="KW-0812">Transmembrane</keyword>
<dbReference type="PANTHER" id="PTHR34182:SF1">
    <property type="entry name" value="PROTEIN-EXPORT MEMBRANE PROTEIN SECG"/>
    <property type="match status" value="1"/>
</dbReference>
<organism evidence="12 13">
    <name type="scientific">Paraconexibacter antarcticus</name>
    <dbReference type="NCBI Taxonomy" id="2949664"/>
    <lineage>
        <taxon>Bacteria</taxon>
        <taxon>Bacillati</taxon>
        <taxon>Actinomycetota</taxon>
        <taxon>Thermoleophilia</taxon>
        <taxon>Solirubrobacterales</taxon>
        <taxon>Paraconexibacteraceae</taxon>
        <taxon>Paraconexibacter</taxon>
    </lineage>
</organism>
<name>A0ABY5DYP2_9ACTN</name>
<feature type="transmembrane region" description="Helical" evidence="11">
    <location>
        <begin position="53"/>
        <end position="72"/>
    </location>
</feature>
<evidence type="ECO:0000256" key="10">
    <source>
        <dbReference type="ARBA" id="ARBA00025182"/>
    </source>
</evidence>
<dbReference type="PANTHER" id="PTHR34182">
    <property type="entry name" value="PROTEIN-EXPORT MEMBRANE PROTEIN SECG"/>
    <property type="match status" value="1"/>
</dbReference>
<feature type="transmembrane region" description="Helical" evidence="11">
    <location>
        <begin position="7"/>
        <end position="25"/>
    </location>
</feature>
<accession>A0ABY5DYP2</accession>
<comment type="function">
    <text evidence="10 11">Involved in protein export. Participates in an early event of protein translocation.</text>
</comment>
<gene>
    <name evidence="12" type="primary">secG</name>
    <name evidence="12" type="ORF">NBH00_11500</name>
</gene>
<evidence type="ECO:0000256" key="8">
    <source>
        <dbReference type="ARBA" id="ARBA00023010"/>
    </source>
</evidence>
<dbReference type="EMBL" id="CP098502">
    <property type="protein sequence ID" value="UTI66806.1"/>
    <property type="molecule type" value="Genomic_DNA"/>
</dbReference>
<evidence type="ECO:0000313" key="12">
    <source>
        <dbReference type="EMBL" id="UTI66806.1"/>
    </source>
</evidence>
<evidence type="ECO:0000256" key="9">
    <source>
        <dbReference type="ARBA" id="ARBA00023136"/>
    </source>
</evidence>
<evidence type="ECO:0000256" key="7">
    <source>
        <dbReference type="ARBA" id="ARBA00022989"/>
    </source>
</evidence>
<keyword evidence="6 11" id="KW-0653">Protein transport</keyword>
<keyword evidence="13" id="KW-1185">Reference proteome</keyword>
<dbReference type="Proteomes" id="UP001056035">
    <property type="component" value="Chromosome"/>
</dbReference>
<evidence type="ECO:0000256" key="11">
    <source>
        <dbReference type="RuleBase" id="RU365087"/>
    </source>
</evidence>
<sequence>METILSVIQVGISVALIFLVLMHSGKDAGLSGAFGVGTGAGPLGGGSLVERNLNRWTVFFAVLFVINTIVLLKKPWA</sequence>
<evidence type="ECO:0000256" key="6">
    <source>
        <dbReference type="ARBA" id="ARBA00022927"/>
    </source>
</evidence>
<evidence type="ECO:0000256" key="5">
    <source>
        <dbReference type="ARBA" id="ARBA00022692"/>
    </source>
</evidence>
<evidence type="ECO:0000256" key="1">
    <source>
        <dbReference type="ARBA" id="ARBA00004651"/>
    </source>
</evidence>
<reference evidence="12 13" key="1">
    <citation type="submission" date="2022-06" db="EMBL/GenBank/DDBJ databases">
        <title>Paraconexibacter antarcticus.</title>
        <authorList>
            <person name="Kim C.S."/>
        </authorList>
    </citation>
    <scope>NUCLEOTIDE SEQUENCE [LARGE SCALE GENOMIC DNA]</scope>
    <source>
        <strain evidence="12 13">02-257</strain>
    </source>
</reference>
<comment type="similarity">
    <text evidence="2 11">Belongs to the SecG family.</text>
</comment>
<comment type="subcellular location">
    <subcellularLocation>
        <location evidence="1 11">Cell membrane</location>
        <topology evidence="1 11">Multi-pass membrane protein</topology>
    </subcellularLocation>
</comment>
<keyword evidence="4 11" id="KW-1003">Cell membrane</keyword>
<evidence type="ECO:0000256" key="2">
    <source>
        <dbReference type="ARBA" id="ARBA00008445"/>
    </source>
</evidence>
<keyword evidence="3 11" id="KW-0813">Transport</keyword>
<keyword evidence="7 11" id="KW-1133">Transmembrane helix</keyword>
<evidence type="ECO:0000256" key="4">
    <source>
        <dbReference type="ARBA" id="ARBA00022475"/>
    </source>
</evidence>
<evidence type="ECO:0000313" key="13">
    <source>
        <dbReference type="Proteomes" id="UP001056035"/>
    </source>
</evidence>
<keyword evidence="9 11" id="KW-0472">Membrane</keyword>
<dbReference type="RefSeq" id="WP_254573461.1">
    <property type="nucleotide sequence ID" value="NZ_CP098502.1"/>
</dbReference>
<proteinExistence type="inferred from homology"/>
<dbReference type="NCBIfam" id="TIGR00810">
    <property type="entry name" value="secG"/>
    <property type="match status" value="1"/>
</dbReference>
<dbReference type="Pfam" id="PF03840">
    <property type="entry name" value="SecG"/>
    <property type="match status" value="1"/>
</dbReference>
<evidence type="ECO:0000256" key="3">
    <source>
        <dbReference type="ARBA" id="ARBA00022448"/>
    </source>
</evidence>
<dbReference type="PRINTS" id="PR01651">
    <property type="entry name" value="SECGEXPORT"/>
</dbReference>
<protein>
    <recommendedName>
        <fullName evidence="11">Protein-export membrane protein SecG</fullName>
    </recommendedName>
</protein>